<comment type="caution">
    <text evidence="2">The sequence shown here is derived from an EMBL/GenBank/DDBJ whole genome shotgun (WGS) entry which is preliminary data.</text>
</comment>
<dbReference type="InterPro" id="IPR036365">
    <property type="entry name" value="PGBD-like_sf"/>
</dbReference>
<protein>
    <recommendedName>
        <fullName evidence="1">Peptidoglycan binding-like domain-containing protein</fullName>
    </recommendedName>
</protein>
<evidence type="ECO:0000259" key="1">
    <source>
        <dbReference type="Pfam" id="PF01471"/>
    </source>
</evidence>
<accession>A0ABN7F4I0</accession>
<dbReference type="Pfam" id="PF01471">
    <property type="entry name" value="PG_binding_1"/>
    <property type="match status" value="1"/>
</dbReference>
<evidence type="ECO:0000313" key="3">
    <source>
        <dbReference type="Proteomes" id="UP000494116"/>
    </source>
</evidence>
<feature type="domain" description="Peptidoglycan binding-like" evidence="1">
    <location>
        <begin position="14"/>
        <end position="70"/>
    </location>
</feature>
<dbReference type="SUPFAM" id="SSF47090">
    <property type="entry name" value="PGBD-like"/>
    <property type="match status" value="1"/>
</dbReference>
<reference evidence="2 3" key="1">
    <citation type="submission" date="2020-04" db="EMBL/GenBank/DDBJ databases">
        <authorList>
            <person name="De Canck E."/>
        </authorList>
    </citation>
    <scope>NUCLEOTIDE SEQUENCE [LARGE SCALE GENOMIC DNA]</scope>
    <source>
        <strain evidence="2 3">LMG 1873</strain>
    </source>
</reference>
<dbReference type="Proteomes" id="UP000494116">
    <property type="component" value="Unassembled WGS sequence"/>
</dbReference>
<sequence>MSDYGSRPLSIGMQGADVEELQLRLAGFRGTLLDGEFGPGTTLQVSKFQADFMGKSSPSGVADTATFEAIDAFADNFSVDFSQLQCRWGECEGFGRGKFKGKYLGNQKTEAFHLYEYPGIHRMLLWAVRAARFYMPEHRFSFSSGYRCSADNQQHHRNTTNHCGKAVDLDIALRAGETKQDDAMKCHAIRGRLVELSNAQVGWAAKNRKSLEPDDVAPTWVHYDVRSYEPRYLEDRYFCRDLAGLNARAPILF</sequence>
<dbReference type="InterPro" id="IPR002477">
    <property type="entry name" value="Peptidoglycan-bd-like"/>
</dbReference>
<evidence type="ECO:0000313" key="2">
    <source>
        <dbReference type="EMBL" id="CAB3722690.1"/>
    </source>
</evidence>
<keyword evidence="3" id="KW-1185">Reference proteome</keyword>
<proteinExistence type="predicted"/>
<gene>
    <name evidence="2" type="ORF">LMG1873_04063</name>
</gene>
<dbReference type="EMBL" id="CADIJS010000004">
    <property type="protein sequence ID" value="CAB3722690.1"/>
    <property type="molecule type" value="Genomic_DNA"/>
</dbReference>
<organism evidence="2 3">
    <name type="scientific">Achromobacter piechaudii</name>
    <dbReference type="NCBI Taxonomy" id="72556"/>
    <lineage>
        <taxon>Bacteria</taxon>
        <taxon>Pseudomonadati</taxon>
        <taxon>Pseudomonadota</taxon>
        <taxon>Betaproteobacteria</taxon>
        <taxon>Burkholderiales</taxon>
        <taxon>Alcaligenaceae</taxon>
        <taxon>Achromobacter</taxon>
    </lineage>
</organism>
<name>A0ABN7F4I0_9BURK</name>
<dbReference type="InterPro" id="IPR036366">
    <property type="entry name" value="PGBDSf"/>
</dbReference>
<dbReference type="Gene3D" id="1.10.101.10">
    <property type="entry name" value="PGBD-like superfamily/PGBD"/>
    <property type="match status" value="1"/>
</dbReference>
<dbReference type="RefSeq" id="WP_254598574.1">
    <property type="nucleotide sequence ID" value="NZ_CADIJS010000004.1"/>
</dbReference>